<dbReference type="GO" id="GO:0006355">
    <property type="term" value="P:regulation of DNA-templated transcription"/>
    <property type="evidence" value="ECO:0007669"/>
    <property type="project" value="InterPro"/>
</dbReference>
<sequence>MTIRRRLDRSGGVWAAEIDALAASVSRVVNVEADTDIVREGDTPTECRLLLEGWTCRYVPLKDGRPQILGLQLAGDALDLQGLLRGEMDHVIATLTPCRIGIIPHGVLHGLVERHPGIGRLIQVETATEAAITRRWLLNAGHRQAYAGMAHLICELFTRAAAAGMTEAFRFPMPLTQTELGSALGLTSVHANRTMKRLQQAGLVSKRCRWMTIEDWDGLRKVAEFDPAYLNLDFPPP</sequence>
<reference evidence="5 6" key="1">
    <citation type="journal article" date="2014" name="PLoS ONE">
        <title>Genome Information of Methylobacterium oryzae, a Plant-Probiotic Methylotroph in the Phyllosphere.</title>
        <authorList>
            <person name="Kwak M.J."/>
            <person name="Jeong H."/>
            <person name="Madhaiyan M."/>
            <person name="Lee Y."/>
            <person name="Sa T.M."/>
            <person name="Oh T.K."/>
            <person name="Kim J.F."/>
        </authorList>
    </citation>
    <scope>NUCLEOTIDE SEQUENCE [LARGE SCALE GENOMIC DNA]</scope>
    <source>
        <strain evidence="5 6">CBMB20</strain>
    </source>
</reference>
<evidence type="ECO:0000256" key="1">
    <source>
        <dbReference type="ARBA" id="ARBA00023015"/>
    </source>
</evidence>
<dbReference type="Gene3D" id="2.60.120.10">
    <property type="entry name" value="Jelly Rolls"/>
    <property type="match status" value="1"/>
</dbReference>
<dbReference type="InterPro" id="IPR018490">
    <property type="entry name" value="cNMP-bd_dom_sf"/>
</dbReference>
<dbReference type="HOGENOM" id="CLU_075053_0_0_5"/>
<dbReference type="EMBL" id="CP003811">
    <property type="protein sequence ID" value="AIQ92355.1"/>
    <property type="molecule type" value="Genomic_DNA"/>
</dbReference>
<dbReference type="SUPFAM" id="SSF46785">
    <property type="entry name" value="Winged helix' DNA-binding domain"/>
    <property type="match status" value="1"/>
</dbReference>
<dbReference type="SMART" id="SM00419">
    <property type="entry name" value="HTH_CRP"/>
    <property type="match status" value="1"/>
</dbReference>
<dbReference type="Gene3D" id="1.10.10.10">
    <property type="entry name" value="Winged helix-like DNA-binding domain superfamily/Winged helix DNA-binding domain"/>
    <property type="match status" value="1"/>
</dbReference>
<accession>A0A089P0R1</accession>
<keyword evidence="1" id="KW-0805">Transcription regulation</keyword>
<evidence type="ECO:0000313" key="5">
    <source>
        <dbReference type="EMBL" id="AIQ92355.1"/>
    </source>
</evidence>
<dbReference type="InterPro" id="IPR036388">
    <property type="entry name" value="WH-like_DNA-bd_sf"/>
</dbReference>
<keyword evidence="2" id="KW-0238">DNA-binding</keyword>
<dbReference type="RefSeq" id="WP_158498466.1">
    <property type="nucleotide sequence ID" value="NZ_CP003811.1"/>
</dbReference>
<evidence type="ECO:0000313" key="6">
    <source>
        <dbReference type="Proteomes" id="UP000029492"/>
    </source>
</evidence>
<organism evidence="5 6">
    <name type="scientific">Methylobacterium oryzae CBMB20</name>
    <dbReference type="NCBI Taxonomy" id="693986"/>
    <lineage>
        <taxon>Bacteria</taxon>
        <taxon>Pseudomonadati</taxon>
        <taxon>Pseudomonadota</taxon>
        <taxon>Alphaproteobacteria</taxon>
        <taxon>Hyphomicrobiales</taxon>
        <taxon>Methylobacteriaceae</taxon>
        <taxon>Methylobacterium</taxon>
    </lineage>
</organism>
<dbReference type="InterPro" id="IPR014710">
    <property type="entry name" value="RmlC-like_jellyroll"/>
</dbReference>
<dbReference type="Pfam" id="PF00027">
    <property type="entry name" value="cNMP_binding"/>
    <property type="match status" value="1"/>
</dbReference>
<dbReference type="SUPFAM" id="SSF51206">
    <property type="entry name" value="cAMP-binding domain-like"/>
    <property type="match status" value="1"/>
</dbReference>
<evidence type="ECO:0000256" key="2">
    <source>
        <dbReference type="ARBA" id="ARBA00023125"/>
    </source>
</evidence>
<dbReference type="AlphaFoldDB" id="A0A089P0R1"/>
<dbReference type="eggNOG" id="COG0664">
    <property type="taxonomic scope" value="Bacteria"/>
</dbReference>
<dbReference type="CDD" id="cd00038">
    <property type="entry name" value="CAP_ED"/>
    <property type="match status" value="1"/>
</dbReference>
<evidence type="ECO:0000259" key="4">
    <source>
        <dbReference type="PROSITE" id="PS51063"/>
    </source>
</evidence>
<keyword evidence="6" id="KW-1185">Reference proteome</keyword>
<dbReference type="GO" id="GO:0003677">
    <property type="term" value="F:DNA binding"/>
    <property type="evidence" value="ECO:0007669"/>
    <property type="project" value="UniProtKB-KW"/>
</dbReference>
<dbReference type="Pfam" id="PF13545">
    <property type="entry name" value="HTH_Crp_2"/>
    <property type="match status" value="1"/>
</dbReference>
<dbReference type="InterPro" id="IPR036390">
    <property type="entry name" value="WH_DNA-bd_sf"/>
</dbReference>
<feature type="domain" description="HTH crp-type" evidence="4">
    <location>
        <begin position="143"/>
        <end position="217"/>
    </location>
</feature>
<dbReference type="KEGG" id="mor:MOC_4600"/>
<proteinExistence type="predicted"/>
<name>A0A089P0R1_9HYPH</name>
<dbReference type="STRING" id="693986.MOC_4600"/>
<dbReference type="PROSITE" id="PS51063">
    <property type="entry name" value="HTH_CRP_2"/>
    <property type="match status" value="1"/>
</dbReference>
<gene>
    <name evidence="5" type="ORF">MOC_4600</name>
</gene>
<keyword evidence="3" id="KW-0804">Transcription</keyword>
<dbReference type="InterPro" id="IPR012318">
    <property type="entry name" value="HTH_CRP"/>
</dbReference>
<protein>
    <submittedName>
        <fullName evidence="5">Crp/Fnr family transcriptional regulator</fullName>
    </submittedName>
</protein>
<dbReference type="Proteomes" id="UP000029492">
    <property type="component" value="Chromosome"/>
</dbReference>
<evidence type="ECO:0000256" key="3">
    <source>
        <dbReference type="ARBA" id="ARBA00023163"/>
    </source>
</evidence>
<dbReference type="InterPro" id="IPR000595">
    <property type="entry name" value="cNMP-bd_dom"/>
</dbReference>